<gene>
    <name evidence="2" type="ORF">BGZ80_010151</name>
</gene>
<sequence>MWGKQVEGTYIFFVPASIACLISAIVRARIATPSSSKSYSISASDEEPSDSQHSSGWLSKKLWYISGRQLVRLFSSPLSEMSSLVFVSDKIRSLIASSKNVVASPPITDPDGELLDVDGAINSDSAVSSDIGGSCAHGVADALGSDVIVGVDSVDFGDVVDKEVLLLDVEDGAEFVVGVAVAVTLEQGIVADGKSDMPSMGLCGERGKEVRERVEKDSTSTATASVEVVSGGDKTCGSGAMDIKEEGGEDEGDDNEDVEARSWFLVVEAMTLVYFW</sequence>
<dbReference type="EMBL" id="JAAAID010000678">
    <property type="protein sequence ID" value="KAG0014916.1"/>
    <property type="molecule type" value="Genomic_DNA"/>
</dbReference>
<feature type="region of interest" description="Disordered" evidence="1">
    <location>
        <begin position="232"/>
        <end position="256"/>
    </location>
</feature>
<organism evidence="2 3">
    <name type="scientific">Entomortierella chlamydospora</name>
    <dbReference type="NCBI Taxonomy" id="101097"/>
    <lineage>
        <taxon>Eukaryota</taxon>
        <taxon>Fungi</taxon>
        <taxon>Fungi incertae sedis</taxon>
        <taxon>Mucoromycota</taxon>
        <taxon>Mortierellomycotina</taxon>
        <taxon>Mortierellomycetes</taxon>
        <taxon>Mortierellales</taxon>
        <taxon>Mortierellaceae</taxon>
        <taxon>Entomortierella</taxon>
    </lineage>
</organism>
<dbReference type="AlphaFoldDB" id="A0A9P6T077"/>
<dbReference type="PROSITE" id="PS51257">
    <property type="entry name" value="PROKAR_LIPOPROTEIN"/>
    <property type="match status" value="1"/>
</dbReference>
<evidence type="ECO:0000256" key="1">
    <source>
        <dbReference type="SAM" id="MobiDB-lite"/>
    </source>
</evidence>
<comment type="caution">
    <text evidence="2">The sequence shown here is derived from an EMBL/GenBank/DDBJ whole genome shotgun (WGS) entry which is preliminary data.</text>
</comment>
<protein>
    <submittedName>
        <fullName evidence="2">Uncharacterized protein</fullName>
    </submittedName>
</protein>
<proteinExistence type="predicted"/>
<name>A0A9P6T077_9FUNG</name>
<feature type="compositionally biased region" description="Acidic residues" evidence="1">
    <location>
        <begin position="247"/>
        <end position="256"/>
    </location>
</feature>
<dbReference type="Proteomes" id="UP000703661">
    <property type="component" value="Unassembled WGS sequence"/>
</dbReference>
<evidence type="ECO:0000313" key="3">
    <source>
        <dbReference type="Proteomes" id="UP000703661"/>
    </source>
</evidence>
<dbReference type="OrthoDB" id="10527841at2759"/>
<accession>A0A9P6T077</accession>
<reference evidence="2" key="1">
    <citation type="journal article" date="2020" name="Fungal Divers.">
        <title>Resolving the Mortierellaceae phylogeny through synthesis of multi-gene phylogenetics and phylogenomics.</title>
        <authorList>
            <person name="Vandepol N."/>
            <person name="Liber J."/>
            <person name="Desiro A."/>
            <person name="Na H."/>
            <person name="Kennedy M."/>
            <person name="Barry K."/>
            <person name="Grigoriev I.V."/>
            <person name="Miller A.N."/>
            <person name="O'Donnell K."/>
            <person name="Stajich J.E."/>
            <person name="Bonito G."/>
        </authorList>
    </citation>
    <scope>NUCLEOTIDE SEQUENCE</scope>
    <source>
        <strain evidence="2">NRRL 2769</strain>
    </source>
</reference>
<evidence type="ECO:0000313" key="2">
    <source>
        <dbReference type="EMBL" id="KAG0014916.1"/>
    </source>
</evidence>
<keyword evidence="3" id="KW-1185">Reference proteome</keyword>